<dbReference type="Pfam" id="PF08239">
    <property type="entry name" value="SH3_3"/>
    <property type="match status" value="1"/>
</dbReference>
<dbReference type="SMART" id="SM00646">
    <property type="entry name" value="Ami_3"/>
    <property type="match status" value="1"/>
</dbReference>
<dbReference type="InterPro" id="IPR002508">
    <property type="entry name" value="MurNAc-LAA_cat"/>
</dbReference>
<feature type="domain" description="SH3b" evidence="4">
    <location>
        <begin position="274"/>
        <end position="333"/>
    </location>
</feature>
<keyword evidence="1" id="KW-0378">Hydrolase</keyword>
<keyword evidence="2" id="KW-0961">Cell wall biogenesis/degradation</keyword>
<sequence>MKLVIDAGHGGYDSGAVGNGLVEKNLTLQIARRVRDILSANYPITIKMTRDSDVFISLSERANIANSFGADYFISFHINSGGGTGFESYIYNGLSNSSSAYAKQQKIHAAVNPVLTKYGLRDRGAKKANYAVLRETVMDAILTETAFIDTTFDANLLKNPQFIEDLCQAYANGIAAIFGVAPNPNPPNPPNPQPPNPQPTPQTKGVAYILGENVNLRSGPSTSSSVIRQLNSPESYVVYQESNGWLDLGNGQWVYYDPSYINFVKTSNSDGSAIGVAYIQGTNVNLRSGPSTSSSVIRKLNKPESYLVFINQNSWLNLGGNQWVYNDPSYIKYNQY</sequence>
<reference evidence="6 7" key="1">
    <citation type="submission" date="2019-12" db="EMBL/GenBank/DDBJ databases">
        <title>Bacillus toyonensis BV-17 genome.</title>
        <authorList>
            <person name="Chen J."/>
        </authorList>
    </citation>
    <scope>NUCLEOTIDE SEQUENCE [LARGE SCALE GENOMIC DNA]</scope>
    <source>
        <strain evidence="6 7">BV-17</strain>
    </source>
</reference>
<accession>A0ABX6G727</accession>
<keyword evidence="7" id="KW-1185">Reference proteome</keyword>
<feature type="domain" description="MurNAc-LAA" evidence="5">
    <location>
        <begin position="62"/>
        <end position="175"/>
    </location>
</feature>
<name>A0ABX6G727_9BACI</name>
<dbReference type="Gene3D" id="3.40.630.40">
    <property type="entry name" value="Zn-dependent exopeptidases"/>
    <property type="match status" value="1"/>
</dbReference>
<evidence type="ECO:0000256" key="1">
    <source>
        <dbReference type="ARBA" id="ARBA00022801"/>
    </source>
</evidence>
<protein>
    <submittedName>
        <fullName evidence="6">Sporulation protein</fullName>
    </submittedName>
</protein>
<evidence type="ECO:0000256" key="2">
    <source>
        <dbReference type="ARBA" id="ARBA00023316"/>
    </source>
</evidence>
<evidence type="ECO:0000259" key="5">
    <source>
        <dbReference type="SMART" id="SM00646"/>
    </source>
</evidence>
<dbReference type="RefSeq" id="WP_097861107.1">
    <property type="nucleotide sequence ID" value="NZ_JARMKU010000023.1"/>
</dbReference>
<dbReference type="SMART" id="SM00287">
    <property type="entry name" value="SH3b"/>
    <property type="match status" value="2"/>
</dbReference>
<evidence type="ECO:0000313" key="6">
    <source>
        <dbReference type="EMBL" id="QHA17524.1"/>
    </source>
</evidence>
<dbReference type="Gene3D" id="2.30.30.40">
    <property type="entry name" value="SH3 Domains"/>
    <property type="match status" value="2"/>
</dbReference>
<evidence type="ECO:0000313" key="7">
    <source>
        <dbReference type="Proteomes" id="UP000440820"/>
    </source>
</evidence>
<dbReference type="Proteomes" id="UP000440820">
    <property type="component" value="Chromosome"/>
</dbReference>
<dbReference type="PANTHER" id="PTHR30404">
    <property type="entry name" value="N-ACETYLMURAMOYL-L-ALANINE AMIDASE"/>
    <property type="match status" value="1"/>
</dbReference>
<feature type="domain" description="SH3b" evidence="4">
    <location>
        <begin position="204"/>
        <end position="267"/>
    </location>
</feature>
<evidence type="ECO:0000256" key="3">
    <source>
        <dbReference type="SAM" id="MobiDB-lite"/>
    </source>
</evidence>
<dbReference type="PANTHER" id="PTHR30404:SF0">
    <property type="entry name" value="N-ACETYLMURAMOYL-L-ALANINE AMIDASE AMIC"/>
    <property type="match status" value="1"/>
</dbReference>
<dbReference type="InterPro" id="IPR003646">
    <property type="entry name" value="SH3-like_bac-type"/>
</dbReference>
<feature type="compositionally biased region" description="Pro residues" evidence="3">
    <location>
        <begin position="183"/>
        <end position="200"/>
    </location>
</feature>
<gene>
    <name evidence="6" type="ORF">GPA05_11055</name>
</gene>
<dbReference type="InterPro" id="IPR050695">
    <property type="entry name" value="N-acetylmuramoyl_amidase_3"/>
</dbReference>
<dbReference type="Pfam" id="PF01520">
    <property type="entry name" value="Amidase_3"/>
    <property type="match status" value="1"/>
</dbReference>
<organism evidence="6 7">
    <name type="scientific">Bacillus toyonensis</name>
    <dbReference type="NCBI Taxonomy" id="155322"/>
    <lineage>
        <taxon>Bacteria</taxon>
        <taxon>Bacillati</taxon>
        <taxon>Bacillota</taxon>
        <taxon>Bacilli</taxon>
        <taxon>Bacillales</taxon>
        <taxon>Bacillaceae</taxon>
        <taxon>Bacillus</taxon>
        <taxon>Bacillus cereus group</taxon>
    </lineage>
</organism>
<dbReference type="SUPFAM" id="SSF53187">
    <property type="entry name" value="Zn-dependent exopeptidases"/>
    <property type="match status" value="1"/>
</dbReference>
<feature type="region of interest" description="Disordered" evidence="3">
    <location>
        <begin position="181"/>
        <end position="204"/>
    </location>
</feature>
<evidence type="ECO:0000259" key="4">
    <source>
        <dbReference type="SMART" id="SM00287"/>
    </source>
</evidence>
<dbReference type="EMBL" id="CP047044">
    <property type="protein sequence ID" value="QHA17524.1"/>
    <property type="molecule type" value="Genomic_DNA"/>
</dbReference>
<proteinExistence type="predicted"/>
<dbReference type="CDD" id="cd02696">
    <property type="entry name" value="MurNAc-LAA"/>
    <property type="match status" value="1"/>
</dbReference>